<dbReference type="EMBL" id="KZ293729">
    <property type="protein sequence ID" value="PBK81477.1"/>
    <property type="molecule type" value="Genomic_DNA"/>
</dbReference>
<organism evidence="1 2">
    <name type="scientific">Armillaria gallica</name>
    <name type="common">Bulbous honey fungus</name>
    <name type="synonym">Armillaria bulbosa</name>
    <dbReference type="NCBI Taxonomy" id="47427"/>
    <lineage>
        <taxon>Eukaryota</taxon>
        <taxon>Fungi</taxon>
        <taxon>Dikarya</taxon>
        <taxon>Basidiomycota</taxon>
        <taxon>Agaricomycotina</taxon>
        <taxon>Agaricomycetes</taxon>
        <taxon>Agaricomycetidae</taxon>
        <taxon>Agaricales</taxon>
        <taxon>Marasmiineae</taxon>
        <taxon>Physalacriaceae</taxon>
        <taxon>Armillaria</taxon>
    </lineage>
</organism>
<keyword evidence="2" id="KW-1185">Reference proteome</keyword>
<evidence type="ECO:0000313" key="2">
    <source>
        <dbReference type="Proteomes" id="UP000217790"/>
    </source>
</evidence>
<protein>
    <submittedName>
        <fullName evidence="1">Uncharacterized protein</fullName>
    </submittedName>
</protein>
<gene>
    <name evidence="1" type="ORF">ARMGADRAFT_948110</name>
</gene>
<accession>A0A2H3CXG5</accession>
<sequence length="53" mass="5992">IGFVDSNDLDTFGFLNPDVMIWVVHLEPVFARGCTSDFLPLSITQHPDEQNKD</sequence>
<proteinExistence type="predicted"/>
<name>A0A2H3CXG5_ARMGA</name>
<dbReference type="AlphaFoldDB" id="A0A2H3CXG5"/>
<dbReference type="OrthoDB" id="3183767at2759"/>
<evidence type="ECO:0000313" key="1">
    <source>
        <dbReference type="EMBL" id="PBK81477.1"/>
    </source>
</evidence>
<feature type="non-terminal residue" evidence="1">
    <location>
        <position position="1"/>
    </location>
</feature>
<dbReference type="InParanoid" id="A0A2H3CXG5"/>
<reference evidence="2" key="1">
    <citation type="journal article" date="2017" name="Nat. Ecol. Evol.">
        <title>Genome expansion and lineage-specific genetic innovations in the forest pathogenic fungi Armillaria.</title>
        <authorList>
            <person name="Sipos G."/>
            <person name="Prasanna A.N."/>
            <person name="Walter M.C."/>
            <person name="O'Connor E."/>
            <person name="Balint B."/>
            <person name="Krizsan K."/>
            <person name="Kiss B."/>
            <person name="Hess J."/>
            <person name="Varga T."/>
            <person name="Slot J."/>
            <person name="Riley R."/>
            <person name="Boka B."/>
            <person name="Rigling D."/>
            <person name="Barry K."/>
            <person name="Lee J."/>
            <person name="Mihaltcheva S."/>
            <person name="LaButti K."/>
            <person name="Lipzen A."/>
            <person name="Waldron R."/>
            <person name="Moloney N.M."/>
            <person name="Sperisen C."/>
            <person name="Kredics L."/>
            <person name="Vagvoelgyi C."/>
            <person name="Patrignani A."/>
            <person name="Fitzpatrick D."/>
            <person name="Nagy I."/>
            <person name="Doyle S."/>
            <person name="Anderson J.B."/>
            <person name="Grigoriev I.V."/>
            <person name="Gueldener U."/>
            <person name="Muensterkoetter M."/>
            <person name="Nagy L.G."/>
        </authorList>
    </citation>
    <scope>NUCLEOTIDE SEQUENCE [LARGE SCALE GENOMIC DNA]</scope>
    <source>
        <strain evidence="2">Ar21-2</strain>
    </source>
</reference>
<dbReference type="Proteomes" id="UP000217790">
    <property type="component" value="Unassembled WGS sequence"/>
</dbReference>